<evidence type="ECO:0000313" key="3">
    <source>
        <dbReference type="Proteomes" id="UP000265964"/>
    </source>
</evidence>
<keyword evidence="1" id="KW-0732">Signal</keyword>
<dbReference type="AlphaFoldDB" id="A0A3A1YBJ5"/>
<proteinExistence type="predicted"/>
<dbReference type="Proteomes" id="UP000265964">
    <property type="component" value="Unassembled WGS sequence"/>
</dbReference>
<evidence type="ECO:0000256" key="1">
    <source>
        <dbReference type="SAM" id="SignalP"/>
    </source>
</evidence>
<reference evidence="2 3" key="1">
    <citation type="submission" date="2017-08" db="EMBL/GenBank/DDBJ databases">
        <title>Reclassification of Bisgaard taxon 37 and 44.</title>
        <authorList>
            <person name="Christensen H."/>
        </authorList>
    </citation>
    <scope>NUCLEOTIDE SEQUENCE [LARGE SCALE GENOMIC DNA]</scope>
    <source>
        <strain evidence="2 3">EEAB3T1</strain>
    </source>
</reference>
<feature type="chain" id="PRO_5017213747" evidence="1">
    <location>
        <begin position="22"/>
        <end position="447"/>
    </location>
</feature>
<comment type="caution">
    <text evidence="2">The sequence shown here is derived from an EMBL/GenBank/DDBJ whole genome shotgun (WGS) entry which is preliminary data.</text>
</comment>
<dbReference type="EMBL" id="NRJF01000131">
    <property type="protein sequence ID" value="RIY34736.1"/>
    <property type="molecule type" value="Genomic_DNA"/>
</dbReference>
<sequence length="447" mass="51884">MKFTPFLALACGVLSSLTLVACDQPQSNNQEHSSTDALNTDLLSADFCNNPENADNSQCQYIQPLQGFDPIAYLNSYKPTYVDSGVLVKVNPQDPEQVLPRIKYPQRNPFFNDNFDLYSPVFLALVNDFQNASVNFYYQYSSNPVLSQQMQQERQESKEIFFRYYGYYLPPQELTNFNFLGLSVNSYEYPVALLFREANNLVYRIIGYDFDDPENNQPETLSEGQKQERINREILRIMQLMATQFYAIKEYNQLLAVNKPEQLELLTQNGYNINNQTVNFSHYLAALYTWTQQGHLEINPRDPVFAPLTLAKLQQICPQCQFVNSPFDYQFALNRLGSLIAIFYHLSLEPAWQALEAQAITLAQQIQQDSKQPLYIDITSSDYDLQLYTWLDQTRSSNNQQIQVLVNLIQQENYFYLVAKQETKPLILRPITGQTFHYDYSFSTVRE</sequence>
<keyword evidence="3" id="KW-1185">Reference proteome</keyword>
<gene>
    <name evidence="2" type="ORF">CKF59_04945</name>
</gene>
<accession>A0A3A1YBJ5</accession>
<dbReference type="OrthoDB" id="5671403at2"/>
<protein>
    <submittedName>
        <fullName evidence="2">Uncharacterized protein</fullName>
    </submittedName>
</protein>
<feature type="signal peptide" evidence="1">
    <location>
        <begin position="1"/>
        <end position="21"/>
    </location>
</feature>
<name>A0A3A1YBJ5_9GAMM</name>
<dbReference type="PROSITE" id="PS51257">
    <property type="entry name" value="PROKAR_LIPOPROTEIN"/>
    <property type="match status" value="1"/>
</dbReference>
<evidence type="ECO:0000313" key="2">
    <source>
        <dbReference type="EMBL" id="RIY34736.1"/>
    </source>
</evidence>
<organism evidence="2 3">
    <name type="scientific">Psittacicella gerlachiana</name>
    <dbReference type="NCBI Taxonomy" id="2028574"/>
    <lineage>
        <taxon>Bacteria</taxon>
        <taxon>Pseudomonadati</taxon>
        <taxon>Pseudomonadota</taxon>
        <taxon>Gammaproteobacteria</taxon>
        <taxon>Pasteurellales</taxon>
        <taxon>Psittacicellaceae</taxon>
        <taxon>Psittacicella</taxon>
    </lineage>
</organism>
<dbReference type="RefSeq" id="WP_119534860.1">
    <property type="nucleotide sequence ID" value="NZ_NRJF01000131.1"/>
</dbReference>